<evidence type="ECO:0000259" key="3">
    <source>
        <dbReference type="PROSITE" id="PS50222"/>
    </source>
</evidence>
<evidence type="ECO:0000313" key="5">
    <source>
        <dbReference type="Proteomes" id="UP000694680"/>
    </source>
</evidence>
<dbReference type="GO" id="GO:0005615">
    <property type="term" value="C:extracellular space"/>
    <property type="evidence" value="ECO:0007669"/>
    <property type="project" value="TreeGrafter"/>
</dbReference>
<protein>
    <submittedName>
        <fullName evidence="4">Protein S100-A13-like</fullName>
    </submittedName>
</protein>
<dbReference type="SUPFAM" id="SSF47473">
    <property type="entry name" value="EF-hand"/>
    <property type="match status" value="1"/>
</dbReference>
<keyword evidence="1" id="KW-0479">Metal-binding</keyword>
<dbReference type="GO" id="GO:0046914">
    <property type="term" value="F:transition metal ion binding"/>
    <property type="evidence" value="ECO:0007669"/>
    <property type="project" value="InterPro"/>
</dbReference>
<dbReference type="Gene3D" id="1.10.238.10">
    <property type="entry name" value="EF-hand"/>
    <property type="match status" value="1"/>
</dbReference>
<dbReference type="OrthoDB" id="9451669at2759"/>
<reference evidence="4" key="2">
    <citation type="submission" date="2025-08" db="UniProtKB">
        <authorList>
            <consortium name="Ensembl"/>
        </authorList>
    </citation>
    <scope>IDENTIFICATION</scope>
</reference>
<name>A0A8C5DGW2_GOUWI</name>
<dbReference type="InterPro" id="IPR011992">
    <property type="entry name" value="EF-hand-dom_pair"/>
</dbReference>
<reference evidence="4" key="3">
    <citation type="submission" date="2025-09" db="UniProtKB">
        <authorList>
            <consortium name="Ensembl"/>
        </authorList>
    </citation>
    <scope>IDENTIFICATION</scope>
</reference>
<dbReference type="SMART" id="SM01394">
    <property type="entry name" value="S_100"/>
    <property type="match status" value="1"/>
</dbReference>
<evidence type="ECO:0000256" key="2">
    <source>
        <dbReference type="ARBA" id="ARBA00022837"/>
    </source>
</evidence>
<dbReference type="InterPro" id="IPR018247">
    <property type="entry name" value="EF_Hand_1_Ca_BS"/>
</dbReference>
<dbReference type="AlphaFoldDB" id="A0A8C5DGW2"/>
<reference evidence="4" key="1">
    <citation type="submission" date="2020-06" db="EMBL/GenBank/DDBJ databases">
        <authorList>
            <consortium name="Wellcome Sanger Institute Data Sharing"/>
        </authorList>
    </citation>
    <scope>NUCLEOTIDE SEQUENCE [LARGE SCALE GENOMIC DNA]</scope>
</reference>
<evidence type="ECO:0000256" key="1">
    <source>
        <dbReference type="ARBA" id="ARBA00022723"/>
    </source>
</evidence>
<dbReference type="CTD" id="6282"/>
<dbReference type="Ensembl" id="ENSGWIT00000007262.1">
    <property type="protein sequence ID" value="ENSGWIP00000006566.1"/>
    <property type="gene ID" value="ENSGWIG00000003810.1"/>
</dbReference>
<proteinExistence type="predicted"/>
<dbReference type="InterPro" id="IPR013787">
    <property type="entry name" value="S100_Ca-bd_sub"/>
</dbReference>
<dbReference type="Proteomes" id="UP000694680">
    <property type="component" value="Chromosome 11"/>
</dbReference>
<dbReference type="PROSITE" id="PS50222">
    <property type="entry name" value="EF_HAND_2"/>
    <property type="match status" value="1"/>
</dbReference>
<dbReference type="GO" id="GO:0005509">
    <property type="term" value="F:calcium ion binding"/>
    <property type="evidence" value="ECO:0007669"/>
    <property type="project" value="InterPro"/>
</dbReference>
<organism evidence="4 5">
    <name type="scientific">Gouania willdenowi</name>
    <name type="common">Blunt-snouted clingfish</name>
    <name type="synonym">Lepadogaster willdenowi</name>
    <dbReference type="NCBI Taxonomy" id="441366"/>
    <lineage>
        <taxon>Eukaryota</taxon>
        <taxon>Metazoa</taxon>
        <taxon>Chordata</taxon>
        <taxon>Craniata</taxon>
        <taxon>Vertebrata</taxon>
        <taxon>Euteleostomi</taxon>
        <taxon>Actinopterygii</taxon>
        <taxon>Neopterygii</taxon>
        <taxon>Teleostei</taxon>
        <taxon>Neoteleostei</taxon>
        <taxon>Acanthomorphata</taxon>
        <taxon>Ovalentaria</taxon>
        <taxon>Blenniimorphae</taxon>
        <taxon>Blenniiformes</taxon>
        <taxon>Gobiesocoidei</taxon>
        <taxon>Gobiesocidae</taxon>
        <taxon>Gobiesocinae</taxon>
        <taxon>Gouania</taxon>
    </lineage>
</organism>
<dbReference type="CDD" id="cd00213">
    <property type="entry name" value="S-100"/>
    <property type="match status" value="1"/>
</dbReference>
<dbReference type="InterPro" id="IPR002048">
    <property type="entry name" value="EF_hand_dom"/>
</dbReference>
<dbReference type="GeneID" id="114472291"/>
<feature type="domain" description="EF-hand" evidence="3">
    <location>
        <begin position="45"/>
        <end position="80"/>
    </location>
</feature>
<dbReference type="Pfam" id="PF01023">
    <property type="entry name" value="S_100"/>
    <property type="match status" value="1"/>
</dbReference>
<dbReference type="GO" id="GO:0048471">
    <property type="term" value="C:perinuclear region of cytoplasm"/>
    <property type="evidence" value="ECO:0007669"/>
    <property type="project" value="TreeGrafter"/>
</dbReference>
<keyword evidence="2" id="KW-0106">Calcium</keyword>
<dbReference type="PANTHER" id="PTHR11639:SF130">
    <property type="entry name" value="PROTEIN S100-A11"/>
    <property type="match status" value="1"/>
</dbReference>
<sequence>MEDAIQTLVIQFKTYAGTDGSPNTLSKDEFCNLVTTQLPNYIKGRDARAVEKLMSSQDENNDGELTFSEFWKLIGQLVSEKEAGLS</sequence>
<gene>
    <name evidence="4" type="primary">s100a11</name>
</gene>
<keyword evidence="5" id="KW-1185">Reference proteome</keyword>
<dbReference type="RefSeq" id="XP_028317294.1">
    <property type="nucleotide sequence ID" value="XM_028461493.1"/>
</dbReference>
<dbReference type="PANTHER" id="PTHR11639">
    <property type="entry name" value="S100 CALCIUM-BINDING PROTEIN"/>
    <property type="match status" value="1"/>
</dbReference>
<dbReference type="PROSITE" id="PS00018">
    <property type="entry name" value="EF_HAND_1"/>
    <property type="match status" value="1"/>
</dbReference>
<evidence type="ECO:0000313" key="4">
    <source>
        <dbReference type="Ensembl" id="ENSGWIP00000006566.1"/>
    </source>
</evidence>
<accession>A0A8C5DGW2</accession>
<dbReference type="InterPro" id="IPR034325">
    <property type="entry name" value="S-100_dom"/>
</dbReference>
<dbReference type="GO" id="GO:0048306">
    <property type="term" value="F:calcium-dependent protein binding"/>
    <property type="evidence" value="ECO:0007669"/>
    <property type="project" value="TreeGrafter"/>
</dbReference>